<accession>A0A9D5QD81</accession>
<dbReference type="Gene3D" id="3.40.30.10">
    <property type="entry name" value="Glutaredoxin"/>
    <property type="match status" value="1"/>
</dbReference>
<protein>
    <submittedName>
        <fullName evidence="2">Redoxin domain-containing protein</fullName>
    </submittedName>
</protein>
<dbReference type="PROSITE" id="PS51352">
    <property type="entry name" value="THIOREDOXIN_2"/>
    <property type="match status" value="1"/>
</dbReference>
<dbReference type="InterPro" id="IPR013766">
    <property type="entry name" value="Thioredoxin_domain"/>
</dbReference>
<dbReference type="PANTHER" id="PTHR42852:SF17">
    <property type="entry name" value="THIOREDOXIN-LIKE PROTEIN HI_1115"/>
    <property type="match status" value="1"/>
</dbReference>
<feature type="domain" description="Thioredoxin" evidence="1">
    <location>
        <begin position="18"/>
        <end position="146"/>
    </location>
</feature>
<name>A0A9D5QD81_UNCW3</name>
<dbReference type="GO" id="GO:0016491">
    <property type="term" value="F:oxidoreductase activity"/>
    <property type="evidence" value="ECO:0007669"/>
    <property type="project" value="InterPro"/>
</dbReference>
<evidence type="ECO:0000313" key="3">
    <source>
        <dbReference type="Proteomes" id="UP000630660"/>
    </source>
</evidence>
<organism evidence="2 3">
    <name type="scientific">candidate division WOR-3 bacterium</name>
    <dbReference type="NCBI Taxonomy" id="2052148"/>
    <lineage>
        <taxon>Bacteria</taxon>
        <taxon>Bacteria division WOR-3</taxon>
    </lineage>
</organism>
<sequence length="249" mass="27256">MEAMLKRIITLIVVVVSASTAGKVPDFQADDLEGRQVTLDSLLGEGITIISFWGVTCGPCKAELSFLDSLYEVYADSGLSVVAVNTDSRRQLSKVAPMVTSMGWDFTVITDPDGKLVRLFKFQAIPYSVYVNPEKEIIKTTTGYTKKDEREITETVLEALHADTPAFSLGDCKPVIRSSSVRIKVSQTTDLNVFLADSSGNEIKPLHEGALEPGSHTIDIKVEELEAGAYQVIADDGRTRIIKELQIIE</sequence>
<dbReference type="InterPro" id="IPR036249">
    <property type="entry name" value="Thioredoxin-like_sf"/>
</dbReference>
<evidence type="ECO:0000313" key="2">
    <source>
        <dbReference type="EMBL" id="MBD3365458.1"/>
    </source>
</evidence>
<dbReference type="AlphaFoldDB" id="A0A9D5QD81"/>
<dbReference type="InterPro" id="IPR050553">
    <property type="entry name" value="Thioredoxin_ResA/DsbE_sf"/>
</dbReference>
<dbReference type="CDD" id="cd02966">
    <property type="entry name" value="TlpA_like_family"/>
    <property type="match status" value="1"/>
</dbReference>
<dbReference type="InterPro" id="IPR017937">
    <property type="entry name" value="Thioredoxin_CS"/>
</dbReference>
<dbReference type="SUPFAM" id="SSF52833">
    <property type="entry name" value="Thioredoxin-like"/>
    <property type="match status" value="1"/>
</dbReference>
<comment type="caution">
    <text evidence="2">The sequence shown here is derived from an EMBL/GenBank/DDBJ whole genome shotgun (WGS) entry which is preliminary data.</text>
</comment>
<dbReference type="GO" id="GO:0016209">
    <property type="term" value="F:antioxidant activity"/>
    <property type="evidence" value="ECO:0007669"/>
    <property type="project" value="InterPro"/>
</dbReference>
<dbReference type="InterPro" id="IPR000866">
    <property type="entry name" value="AhpC/TSA"/>
</dbReference>
<dbReference type="PROSITE" id="PS00194">
    <property type="entry name" value="THIOREDOXIN_1"/>
    <property type="match status" value="1"/>
</dbReference>
<reference evidence="2" key="1">
    <citation type="submission" date="2019-11" db="EMBL/GenBank/DDBJ databases">
        <title>Microbial mats filling the niche in hypersaline microbial mats.</title>
        <authorList>
            <person name="Wong H.L."/>
            <person name="Macleod F.I."/>
            <person name="White R.A. III"/>
            <person name="Burns B.P."/>
        </authorList>
    </citation>
    <scope>NUCLEOTIDE SEQUENCE</scope>
    <source>
        <strain evidence="2">Bin_327</strain>
    </source>
</reference>
<dbReference type="EMBL" id="WJKJ01000317">
    <property type="protein sequence ID" value="MBD3365458.1"/>
    <property type="molecule type" value="Genomic_DNA"/>
</dbReference>
<evidence type="ECO:0000259" key="1">
    <source>
        <dbReference type="PROSITE" id="PS51352"/>
    </source>
</evidence>
<dbReference type="Proteomes" id="UP000630660">
    <property type="component" value="Unassembled WGS sequence"/>
</dbReference>
<proteinExistence type="predicted"/>
<dbReference type="Pfam" id="PF00578">
    <property type="entry name" value="AhpC-TSA"/>
    <property type="match status" value="1"/>
</dbReference>
<dbReference type="PANTHER" id="PTHR42852">
    <property type="entry name" value="THIOL:DISULFIDE INTERCHANGE PROTEIN DSBE"/>
    <property type="match status" value="1"/>
</dbReference>
<gene>
    <name evidence="2" type="ORF">GF359_09625</name>
</gene>